<dbReference type="Proteomes" id="UP000284322">
    <property type="component" value="Unassembled WGS sequence"/>
</dbReference>
<evidence type="ECO:0000256" key="1">
    <source>
        <dbReference type="ARBA" id="ARBA00004459"/>
    </source>
</evidence>
<comment type="similarity">
    <text evidence="2">Belongs to the rickettsiale 17 kDa surface antigen family.</text>
</comment>
<evidence type="ECO:0000256" key="5">
    <source>
        <dbReference type="SAM" id="SignalP"/>
    </source>
</evidence>
<feature type="chain" id="PRO_5019312897" description="17 kDa surface antigen" evidence="5">
    <location>
        <begin position="24"/>
        <end position="124"/>
    </location>
</feature>
<evidence type="ECO:0000256" key="2">
    <source>
        <dbReference type="ARBA" id="ARBA00008681"/>
    </source>
</evidence>
<name>A0A419QZU0_9SPHN</name>
<evidence type="ECO:0000256" key="3">
    <source>
        <dbReference type="ARBA" id="ARBA00015281"/>
    </source>
</evidence>
<evidence type="ECO:0000259" key="6">
    <source>
        <dbReference type="Pfam" id="PF05433"/>
    </source>
</evidence>
<dbReference type="OrthoDB" id="7429177at2"/>
<organism evidence="7 8">
    <name type="scientific">Tsuneonella suprasediminis</name>
    <dbReference type="NCBI Taxonomy" id="2306996"/>
    <lineage>
        <taxon>Bacteria</taxon>
        <taxon>Pseudomonadati</taxon>
        <taxon>Pseudomonadota</taxon>
        <taxon>Alphaproteobacteria</taxon>
        <taxon>Sphingomonadales</taxon>
        <taxon>Erythrobacteraceae</taxon>
        <taxon>Tsuneonella</taxon>
    </lineage>
</organism>
<gene>
    <name evidence="7" type="ORF">D6858_10215</name>
</gene>
<sequence>MKKTLLVIAAAGLTIPMATPAVADPPSWAPAHGYREKQRDRYERREARKYYRTDNGIRYWRGDDGRYYCKRSNGTTGLIVGAAVGALAGRAVDTRGDRTTGTVVGAAVGALLGKEIDSGKARCR</sequence>
<reference evidence="7 8" key="1">
    <citation type="submission" date="2018-09" db="EMBL/GenBank/DDBJ databases">
        <title>Altererythrobacter sp.Ery1 and Ery12, the genome sequencing of novel strains in genus Alterythrobacter.</title>
        <authorList>
            <person name="Cheng H."/>
            <person name="Wu Y.-H."/>
            <person name="Fang C."/>
            <person name="Xu X.-W."/>
        </authorList>
    </citation>
    <scope>NUCLEOTIDE SEQUENCE [LARGE SCALE GENOMIC DNA]</scope>
    <source>
        <strain evidence="7 8">Ery12</strain>
    </source>
</reference>
<keyword evidence="8" id="KW-1185">Reference proteome</keyword>
<feature type="signal peptide" evidence="5">
    <location>
        <begin position="1"/>
        <end position="23"/>
    </location>
</feature>
<dbReference type="GO" id="GO:0009279">
    <property type="term" value="C:cell outer membrane"/>
    <property type="evidence" value="ECO:0007669"/>
    <property type="project" value="UniProtKB-SubCell"/>
</dbReference>
<keyword evidence="4" id="KW-0449">Lipoprotein</keyword>
<evidence type="ECO:0000313" key="7">
    <source>
        <dbReference type="EMBL" id="RJX66749.1"/>
    </source>
</evidence>
<evidence type="ECO:0000256" key="4">
    <source>
        <dbReference type="ARBA" id="ARBA00023288"/>
    </source>
</evidence>
<dbReference type="EMBL" id="RAHJ01000019">
    <property type="protein sequence ID" value="RJX66749.1"/>
    <property type="molecule type" value="Genomic_DNA"/>
</dbReference>
<feature type="domain" description="Glycine zipper 2TM" evidence="6">
    <location>
        <begin position="77"/>
        <end position="116"/>
    </location>
</feature>
<evidence type="ECO:0000313" key="8">
    <source>
        <dbReference type="Proteomes" id="UP000284322"/>
    </source>
</evidence>
<dbReference type="Pfam" id="PF05433">
    <property type="entry name" value="Rick_17kDa_Anti"/>
    <property type="match status" value="1"/>
</dbReference>
<accession>A0A419QZU0</accession>
<dbReference type="AlphaFoldDB" id="A0A419QZU0"/>
<dbReference type="InterPro" id="IPR008816">
    <property type="entry name" value="Gly_zipper_2TM_dom"/>
</dbReference>
<protein>
    <recommendedName>
        <fullName evidence="3">17 kDa surface antigen</fullName>
    </recommendedName>
</protein>
<dbReference type="RefSeq" id="WP_120109848.1">
    <property type="nucleotide sequence ID" value="NZ_RAHJ01000019.1"/>
</dbReference>
<keyword evidence="5" id="KW-0732">Signal</keyword>
<proteinExistence type="inferred from homology"/>
<comment type="subcellular location">
    <subcellularLocation>
        <location evidence="1">Cell outer membrane</location>
        <topology evidence="1">Lipid-anchor</topology>
    </subcellularLocation>
</comment>
<comment type="caution">
    <text evidence="7">The sequence shown here is derived from an EMBL/GenBank/DDBJ whole genome shotgun (WGS) entry which is preliminary data.</text>
</comment>